<dbReference type="PANTHER" id="PTHR11124">
    <property type="entry name" value="VACUOLAR SORTING PROTEIN VPS29"/>
    <property type="match status" value="1"/>
</dbReference>
<reference evidence="6" key="2">
    <citation type="submission" date="2020-09" db="EMBL/GenBank/DDBJ databases">
        <authorList>
            <person name="Sun Q."/>
            <person name="Zhou Y."/>
        </authorList>
    </citation>
    <scope>NUCLEOTIDE SEQUENCE</scope>
    <source>
        <strain evidence="6">CGMCC 1.15454</strain>
    </source>
</reference>
<accession>A0A9W5U100</accession>
<evidence type="ECO:0000256" key="3">
    <source>
        <dbReference type="ARBA" id="ARBA00022801"/>
    </source>
</evidence>
<dbReference type="PROSITE" id="PS01269">
    <property type="entry name" value="UPF0025"/>
    <property type="match status" value="1"/>
</dbReference>
<dbReference type="InterPro" id="IPR029052">
    <property type="entry name" value="Metallo-depent_PP-like"/>
</dbReference>
<dbReference type="EC" id="3.1.4.-" evidence="4"/>
<proteinExistence type="inferred from homology"/>
<dbReference type="InterPro" id="IPR024654">
    <property type="entry name" value="Calcineurin-like_PHP_lpxH"/>
</dbReference>
<keyword evidence="7" id="KW-1185">Reference proteome</keyword>
<dbReference type="NCBIfam" id="TIGR00040">
    <property type="entry name" value="yfcE"/>
    <property type="match status" value="1"/>
</dbReference>
<comment type="caution">
    <text evidence="6">The sequence shown here is derived from an EMBL/GenBank/DDBJ whole genome shotgun (WGS) entry which is preliminary data.</text>
</comment>
<feature type="domain" description="Calcineurin-like phosphoesterase" evidence="5">
    <location>
        <begin position="1"/>
        <end position="152"/>
    </location>
</feature>
<dbReference type="Gene3D" id="3.60.21.10">
    <property type="match status" value="1"/>
</dbReference>
<dbReference type="Proteomes" id="UP000621492">
    <property type="component" value="Unassembled WGS sequence"/>
</dbReference>
<dbReference type="GO" id="GO:0046872">
    <property type="term" value="F:metal ion binding"/>
    <property type="evidence" value="ECO:0007669"/>
    <property type="project" value="UniProtKB-KW"/>
</dbReference>
<evidence type="ECO:0000256" key="4">
    <source>
        <dbReference type="RuleBase" id="RU362039"/>
    </source>
</evidence>
<comment type="similarity">
    <text evidence="1 4">Belongs to the metallophosphoesterase superfamily. YfcE family.</text>
</comment>
<dbReference type="Pfam" id="PF12850">
    <property type="entry name" value="Metallophos_2"/>
    <property type="match status" value="1"/>
</dbReference>
<sequence length="165" mass="18718">MRIIVMADTHMPSKGKQLPKRLTKELKTADLIIHAGDWNSIEVFQTLTDFGSVKGVYGNVDTKDITDKFPSKEIVNVKGYRIGVIHGHGEKMTTEKRALEAFAGNDVDVIIFGHSHIPLLRYFKKVLLLNPGSPTDKRTLPHYSFAILEIDEEIRADMIFFTDKY</sequence>
<evidence type="ECO:0000256" key="2">
    <source>
        <dbReference type="ARBA" id="ARBA00022723"/>
    </source>
</evidence>
<dbReference type="InterPro" id="IPR020935">
    <property type="entry name" value="PdiEstase_YfcE_CS"/>
</dbReference>
<name>A0A9W5U100_9BACI</name>
<evidence type="ECO:0000259" key="5">
    <source>
        <dbReference type="Pfam" id="PF12850"/>
    </source>
</evidence>
<reference evidence="6" key="1">
    <citation type="journal article" date="2014" name="Int. J. Syst. Evol. Microbiol.">
        <title>Complete genome sequence of Corynebacterium casei LMG S-19264T (=DSM 44701T), isolated from a smear-ripened cheese.</title>
        <authorList>
            <consortium name="US DOE Joint Genome Institute (JGI-PGF)"/>
            <person name="Walter F."/>
            <person name="Albersmeier A."/>
            <person name="Kalinowski J."/>
            <person name="Ruckert C."/>
        </authorList>
    </citation>
    <scope>NUCLEOTIDE SEQUENCE</scope>
    <source>
        <strain evidence="6">CGMCC 1.15454</strain>
    </source>
</reference>
<protein>
    <recommendedName>
        <fullName evidence="4">Phosphoesterase</fullName>
        <ecNumber evidence="4">3.1.4.-</ecNumber>
    </recommendedName>
</protein>
<keyword evidence="2 4" id="KW-0479">Metal-binding</keyword>
<evidence type="ECO:0000256" key="1">
    <source>
        <dbReference type="ARBA" id="ARBA00008950"/>
    </source>
</evidence>
<evidence type="ECO:0000313" key="7">
    <source>
        <dbReference type="Proteomes" id="UP000621492"/>
    </source>
</evidence>
<dbReference type="SUPFAM" id="SSF56300">
    <property type="entry name" value="Metallo-dependent phosphatases"/>
    <property type="match status" value="1"/>
</dbReference>
<dbReference type="AlphaFoldDB" id="A0A9W5U100"/>
<organism evidence="6 7">
    <name type="scientific">Lentibacillus populi</name>
    <dbReference type="NCBI Taxonomy" id="1827502"/>
    <lineage>
        <taxon>Bacteria</taxon>
        <taxon>Bacillati</taxon>
        <taxon>Bacillota</taxon>
        <taxon>Bacilli</taxon>
        <taxon>Bacillales</taxon>
        <taxon>Bacillaceae</taxon>
        <taxon>Lentibacillus</taxon>
    </lineage>
</organism>
<evidence type="ECO:0000313" key="6">
    <source>
        <dbReference type="EMBL" id="GGB59241.1"/>
    </source>
</evidence>
<dbReference type="InterPro" id="IPR000979">
    <property type="entry name" value="Phosphodiesterase_MJ0936/Vps29"/>
</dbReference>
<gene>
    <name evidence="6" type="ORF">GCM10011409_40880</name>
</gene>
<keyword evidence="3" id="KW-0378">Hydrolase</keyword>
<comment type="cofactor">
    <cofactor evidence="4">
        <name>a divalent metal cation</name>
        <dbReference type="ChEBI" id="CHEBI:60240"/>
    </cofactor>
</comment>
<dbReference type="EMBL" id="BMJD01000053">
    <property type="protein sequence ID" value="GGB59241.1"/>
    <property type="molecule type" value="Genomic_DNA"/>
</dbReference>
<dbReference type="GO" id="GO:0016787">
    <property type="term" value="F:hydrolase activity"/>
    <property type="evidence" value="ECO:0007669"/>
    <property type="project" value="UniProtKB-UniRule"/>
</dbReference>
<dbReference type="RefSeq" id="WP_088049835.1">
    <property type="nucleotide sequence ID" value="NZ_BMJD01000053.1"/>
</dbReference>